<dbReference type="GeneID" id="10539440"/>
<dbReference type="GO" id="GO:0003735">
    <property type="term" value="F:structural constituent of ribosome"/>
    <property type="evidence" value="ECO:0007669"/>
    <property type="project" value="InterPro"/>
</dbReference>
<dbReference type="OrthoDB" id="10385977at2759"/>
<dbReference type="AlphaFoldDB" id="E3K857"/>
<dbReference type="HOGENOM" id="CLU_1161622_0_0_1"/>
<dbReference type="GO" id="GO:0005840">
    <property type="term" value="C:ribosome"/>
    <property type="evidence" value="ECO:0007669"/>
    <property type="project" value="InterPro"/>
</dbReference>
<evidence type="ECO:0000256" key="1">
    <source>
        <dbReference type="SAM" id="MobiDB-lite"/>
    </source>
</evidence>
<dbReference type="Proteomes" id="UP000008783">
    <property type="component" value="Unassembled WGS sequence"/>
</dbReference>
<proteinExistence type="predicted"/>
<reference key="1">
    <citation type="submission" date="2007-01" db="EMBL/GenBank/DDBJ databases">
        <title>The Genome Sequence of Puccinia graminis f. sp. tritici Strain CRL 75-36-700-3.</title>
        <authorList>
            <consortium name="The Broad Institute Genome Sequencing Platform"/>
            <person name="Birren B."/>
            <person name="Lander E."/>
            <person name="Galagan J."/>
            <person name="Nusbaum C."/>
            <person name="Devon K."/>
            <person name="Cuomo C."/>
            <person name="Jaffe D."/>
            <person name="Butler J."/>
            <person name="Alvarez P."/>
            <person name="Gnerre S."/>
            <person name="Grabherr M."/>
            <person name="Mauceli E."/>
            <person name="Brockman W."/>
            <person name="Young S."/>
            <person name="LaButti K."/>
            <person name="Sykes S."/>
            <person name="DeCaprio D."/>
            <person name="Crawford M."/>
            <person name="Koehrsen M."/>
            <person name="Engels R."/>
            <person name="Montgomery P."/>
            <person name="Pearson M."/>
            <person name="Howarth C."/>
            <person name="Larson L."/>
            <person name="White J."/>
            <person name="Zeng Q."/>
            <person name="Kodira C."/>
            <person name="Yandava C."/>
            <person name="Alvarado L."/>
            <person name="O'Leary S."/>
            <person name="Szabo L."/>
            <person name="Dean R."/>
            <person name="Schein J."/>
        </authorList>
    </citation>
    <scope>NUCLEOTIDE SEQUENCE</scope>
    <source>
        <strain>CRL 75-36-700-3</strain>
    </source>
</reference>
<sequence length="239" mass="26307">MVVTNLSPNYKNPQVDETVSYTPASSTELAPMDQGSTPIGTGGSTVATTLEHGQFGLRALKPQLSAKTLQSCKTAIKQAIKPTKGAQILYNTEPQLFKSYSNPTAIISKLLDQVRLTALSYHGILQIQLIILPAPTPETQGYSPTRTLSLAKQLRADTNNYQEISDQHPFNRSKQTEIVGEGLNEINLRTLIQPPFLDWIRQNKGWNVFGVHEPWLDSSIREASEGYPCLSVSLSLKGE</sequence>
<dbReference type="KEGG" id="pgr:PGTG_06387"/>
<gene>
    <name evidence="2" type="ORF">PGTG_06387</name>
</gene>
<accession>E3K857</accession>
<protein>
    <submittedName>
        <fullName evidence="2">Uncharacterized protein</fullName>
    </submittedName>
</protein>
<dbReference type="InterPro" id="IPR036920">
    <property type="entry name" value="Ribosomal_uL16_sf"/>
</dbReference>
<dbReference type="InParanoid" id="E3K857"/>
<feature type="region of interest" description="Disordered" evidence="1">
    <location>
        <begin position="22"/>
        <end position="45"/>
    </location>
</feature>
<organism evidence="2 3">
    <name type="scientific">Puccinia graminis f. sp. tritici (strain CRL 75-36-700-3 / race SCCL)</name>
    <name type="common">Black stem rust fungus</name>
    <dbReference type="NCBI Taxonomy" id="418459"/>
    <lineage>
        <taxon>Eukaryota</taxon>
        <taxon>Fungi</taxon>
        <taxon>Dikarya</taxon>
        <taxon>Basidiomycota</taxon>
        <taxon>Pucciniomycotina</taxon>
        <taxon>Pucciniomycetes</taxon>
        <taxon>Pucciniales</taxon>
        <taxon>Pucciniaceae</taxon>
        <taxon>Puccinia</taxon>
    </lineage>
</organism>
<dbReference type="VEuPathDB" id="FungiDB:PGTG_06387"/>
<dbReference type="EMBL" id="DS178275">
    <property type="protein sequence ID" value="EFP80431.1"/>
    <property type="molecule type" value="Genomic_DNA"/>
</dbReference>
<evidence type="ECO:0000313" key="3">
    <source>
        <dbReference type="Proteomes" id="UP000008783"/>
    </source>
</evidence>
<dbReference type="RefSeq" id="XP_003324850.1">
    <property type="nucleotide sequence ID" value="XM_003324802.1"/>
</dbReference>
<evidence type="ECO:0000313" key="2">
    <source>
        <dbReference type="EMBL" id="EFP80431.1"/>
    </source>
</evidence>
<reference evidence="3" key="2">
    <citation type="journal article" date="2011" name="Proc. Natl. Acad. Sci. U.S.A.">
        <title>Obligate biotrophy features unraveled by the genomic analysis of rust fungi.</title>
        <authorList>
            <person name="Duplessis S."/>
            <person name="Cuomo C.A."/>
            <person name="Lin Y.-C."/>
            <person name="Aerts A."/>
            <person name="Tisserant E."/>
            <person name="Veneault-Fourrey C."/>
            <person name="Joly D.L."/>
            <person name="Hacquard S."/>
            <person name="Amselem J."/>
            <person name="Cantarel B.L."/>
            <person name="Chiu R."/>
            <person name="Coutinho P.M."/>
            <person name="Feau N."/>
            <person name="Field M."/>
            <person name="Frey P."/>
            <person name="Gelhaye E."/>
            <person name="Goldberg J."/>
            <person name="Grabherr M.G."/>
            <person name="Kodira C.D."/>
            <person name="Kohler A."/>
            <person name="Kuees U."/>
            <person name="Lindquist E.A."/>
            <person name="Lucas S.M."/>
            <person name="Mago R."/>
            <person name="Mauceli E."/>
            <person name="Morin E."/>
            <person name="Murat C."/>
            <person name="Pangilinan J.L."/>
            <person name="Park R."/>
            <person name="Pearson M."/>
            <person name="Quesneville H."/>
            <person name="Rouhier N."/>
            <person name="Sakthikumar S."/>
            <person name="Salamov A.A."/>
            <person name="Schmutz J."/>
            <person name="Selles B."/>
            <person name="Shapiro H."/>
            <person name="Tanguay P."/>
            <person name="Tuskan G.A."/>
            <person name="Henrissat B."/>
            <person name="Van de Peer Y."/>
            <person name="Rouze P."/>
            <person name="Ellis J.G."/>
            <person name="Dodds P.N."/>
            <person name="Schein J.E."/>
            <person name="Zhong S."/>
            <person name="Hamelin R.C."/>
            <person name="Grigoriev I.V."/>
            <person name="Szabo L.J."/>
            <person name="Martin F."/>
        </authorList>
    </citation>
    <scope>NUCLEOTIDE SEQUENCE [LARGE SCALE GENOMIC DNA]</scope>
    <source>
        <strain evidence="3">CRL 75-36-700-3 / race SCCL</strain>
    </source>
</reference>
<name>E3K857_PUCGT</name>
<dbReference type="Gene3D" id="3.90.1170.10">
    <property type="entry name" value="Ribosomal protein L10e/L16"/>
    <property type="match status" value="1"/>
</dbReference>
<keyword evidence="3" id="KW-1185">Reference proteome</keyword>
<dbReference type="GO" id="GO:0006412">
    <property type="term" value="P:translation"/>
    <property type="evidence" value="ECO:0007669"/>
    <property type="project" value="InterPro"/>
</dbReference>